<feature type="domain" description="Reductase C-terminal" evidence="6">
    <location>
        <begin position="318"/>
        <end position="386"/>
    </location>
</feature>
<keyword evidence="8" id="KW-1185">Reference proteome</keyword>
<evidence type="ECO:0000313" key="7">
    <source>
        <dbReference type="EMBL" id="WAL67722.1"/>
    </source>
</evidence>
<dbReference type="PANTHER" id="PTHR43557:SF2">
    <property type="entry name" value="RIESKE DOMAIN-CONTAINING PROTEIN-RELATED"/>
    <property type="match status" value="1"/>
</dbReference>
<name>A0ABY7B6V5_9PSEU</name>
<keyword evidence="3" id="KW-0274">FAD</keyword>
<dbReference type="Gene3D" id="3.50.50.60">
    <property type="entry name" value="FAD/NAD(P)-binding domain"/>
    <property type="match status" value="2"/>
</dbReference>
<dbReference type="Proteomes" id="UP001163203">
    <property type="component" value="Chromosome"/>
</dbReference>
<dbReference type="InterPro" id="IPR050446">
    <property type="entry name" value="FAD-oxidoreductase/Apoptosis"/>
</dbReference>
<dbReference type="SUPFAM" id="SSF51905">
    <property type="entry name" value="FAD/NAD(P)-binding domain"/>
    <property type="match status" value="2"/>
</dbReference>
<evidence type="ECO:0000256" key="3">
    <source>
        <dbReference type="ARBA" id="ARBA00022827"/>
    </source>
</evidence>
<dbReference type="InterPro" id="IPR023753">
    <property type="entry name" value="FAD/NAD-binding_dom"/>
</dbReference>
<feature type="domain" description="FAD/NAD(P)-binding" evidence="5">
    <location>
        <begin position="5"/>
        <end position="297"/>
    </location>
</feature>
<dbReference type="EMBL" id="CP113836">
    <property type="protein sequence ID" value="WAL67722.1"/>
    <property type="molecule type" value="Genomic_DNA"/>
</dbReference>
<evidence type="ECO:0000313" key="8">
    <source>
        <dbReference type="Proteomes" id="UP001163203"/>
    </source>
</evidence>
<dbReference type="Pfam" id="PF07992">
    <property type="entry name" value="Pyr_redox_2"/>
    <property type="match status" value="1"/>
</dbReference>
<reference evidence="7" key="1">
    <citation type="submission" date="2022-11" db="EMBL/GenBank/DDBJ databases">
        <authorList>
            <person name="Mo P."/>
        </authorList>
    </citation>
    <scope>NUCLEOTIDE SEQUENCE</scope>
    <source>
        <strain evidence="7">HUAS 11-8</strain>
    </source>
</reference>
<accession>A0ABY7B6V5</accession>
<comment type="cofactor">
    <cofactor evidence="1">
        <name>FAD</name>
        <dbReference type="ChEBI" id="CHEBI:57692"/>
    </cofactor>
</comment>
<dbReference type="SUPFAM" id="SSF55424">
    <property type="entry name" value="FAD/NAD-linked reductases, dimerisation (C-terminal) domain"/>
    <property type="match status" value="1"/>
</dbReference>
<dbReference type="Gene3D" id="3.30.390.30">
    <property type="match status" value="1"/>
</dbReference>
<gene>
    <name evidence="7" type="ORF">ORV05_08080</name>
</gene>
<keyword evidence="4" id="KW-0560">Oxidoreductase</keyword>
<keyword evidence="2" id="KW-0285">Flavoprotein</keyword>
<organism evidence="7 8">
    <name type="scientific">Amycolatopsis cynarae</name>
    <dbReference type="NCBI Taxonomy" id="2995223"/>
    <lineage>
        <taxon>Bacteria</taxon>
        <taxon>Bacillati</taxon>
        <taxon>Actinomycetota</taxon>
        <taxon>Actinomycetes</taxon>
        <taxon>Pseudonocardiales</taxon>
        <taxon>Pseudonocardiaceae</taxon>
        <taxon>Amycolatopsis</taxon>
    </lineage>
</organism>
<dbReference type="InterPro" id="IPR016156">
    <property type="entry name" value="FAD/NAD-linked_Rdtase_dimer_sf"/>
</dbReference>
<dbReference type="PRINTS" id="PR00368">
    <property type="entry name" value="FADPNR"/>
</dbReference>
<protein>
    <submittedName>
        <fullName evidence="7">FAD-dependent oxidoreductase</fullName>
    </submittedName>
</protein>
<dbReference type="InterPro" id="IPR028202">
    <property type="entry name" value="Reductase_C"/>
</dbReference>
<evidence type="ECO:0000259" key="5">
    <source>
        <dbReference type="Pfam" id="PF07992"/>
    </source>
</evidence>
<dbReference type="PRINTS" id="PR00411">
    <property type="entry name" value="PNDRDTASEI"/>
</dbReference>
<sequence length="397" mass="41641">MTRGLVVVGASLAGLRAVEGARRAGFDGPITLIGGEPHPPYDRPPLSKSFLDGEVDVPYYRTGEFLTGELGVRLLLGTPASGLDTDARSVIVGGAEIPYDGLVIATGATARRLPGAGELSGVHTLRTLDDARAVREALEAGPRTVVIGAGFIGSEVASAARKRGLDVTIVEAAPTPLTRALGALGGVCSNLHRVHGTDLRCGAAVEALEGNGRVDRVRLADGTVLDADLVVVGIGAEPETGWLDGSGLVVDNGVVCDESLAASVPGVYAAGDVARWFNPLFGRHMRLEHWSSAAEQGAAAGAAAALPGAAKPYETVPYFWSDWYDTRLQFVGVPEADEVEIALGDVESNRFVALYRAGDRLAGALTVNRPRETMKFRALIARRTGWREALAFTATRR</sequence>
<evidence type="ECO:0000259" key="6">
    <source>
        <dbReference type="Pfam" id="PF14759"/>
    </source>
</evidence>
<dbReference type="InterPro" id="IPR036188">
    <property type="entry name" value="FAD/NAD-bd_sf"/>
</dbReference>
<evidence type="ECO:0000256" key="1">
    <source>
        <dbReference type="ARBA" id="ARBA00001974"/>
    </source>
</evidence>
<evidence type="ECO:0000256" key="4">
    <source>
        <dbReference type="ARBA" id="ARBA00023002"/>
    </source>
</evidence>
<evidence type="ECO:0000256" key="2">
    <source>
        <dbReference type="ARBA" id="ARBA00022630"/>
    </source>
</evidence>
<dbReference type="RefSeq" id="WP_268757816.1">
    <property type="nucleotide sequence ID" value="NZ_CP113836.1"/>
</dbReference>
<dbReference type="PANTHER" id="PTHR43557">
    <property type="entry name" value="APOPTOSIS-INDUCING FACTOR 1"/>
    <property type="match status" value="1"/>
</dbReference>
<proteinExistence type="predicted"/>
<dbReference type="Pfam" id="PF14759">
    <property type="entry name" value="Reductase_C"/>
    <property type="match status" value="1"/>
</dbReference>